<feature type="domain" description="Hemerythrin-like" evidence="1">
    <location>
        <begin position="3"/>
        <end position="139"/>
    </location>
</feature>
<dbReference type="Pfam" id="PF01814">
    <property type="entry name" value="Hemerythrin"/>
    <property type="match status" value="1"/>
</dbReference>
<dbReference type="PANTHER" id="PTHR39966:SF1">
    <property type="entry name" value="HEMERYTHRIN-LIKE DOMAIN-CONTAINING PROTEIN"/>
    <property type="match status" value="1"/>
</dbReference>
<name>A0A645AKE4_9ZZZZ</name>
<evidence type="ECO:0000259" key="1">
    <source>
        <dbReference type="Pfam" id="PF01814"/>
    </source>
</evidence>
<proteinExistence type="predicted"/>
<dbReference type="EMBL" id="VSSQ01014372">
    <property type="protein sequence ID" value="MPM53507.1"/>
    <property type="molecule type" value="Genomic_DNA"/>
</dbReference>
<reference evidence="2" key="1">
    <citation type="submission" date="2019-08" db="EMBL/GenBank/DDBJ databases">
        <authorList>
            <person name="Kucharzyk K."/>
            <person name="Murdoch R.W."/>
            <person name="Higgins S."/>
            <person name="Loffler F."/>
        </authorList>
    </citation>
    <scope>NUCLEOTIDE SEQUENCE</scope>
</reference>
<organism evidence="2">
    <name type="scientific">bioreactor metagenome</name>
    <dbReference type="NCBI Taxonomy" id="1076179"/>
    <lineage>
        <taxon>unclassified sequences</taxon>
        <taxon>metagenomes</taxon>
        <taxon>ecological metagenomes</taxon>
    </lineage>
</organism>
<dbReference type="PANTHER" id="PTHR39966">
    <property type="entry name" value="BLL2471 PROTEIN-RELATED"/>
    <property type="match status" value="1"/>
</dbReference>
<dbReference type="InterPro" id="IPR012312">
    <property type="entry name" value="Hemerythrin-like"/>
</dbReference>
<comment type="caution">
    <text evidence="2">The sequence shown here is derived from an EMBL/GenBank/DDBJ whole genome shotgun (WGS) entry which is preliminary data.</text>
</comment>
<evidence type="ECO:0000313" key="2">
    <source>
        <dbReference type="EMBL" id="MPM53507.1"/>
    </source>
</evidence>
<dbReference type="Gene3D" id="1.20.120.520">
    <property type="entry name" value="nmb1532 protein domain like"/>
    <property type="match status" value="1"/>
</dbReference>
<dbReference type="AlphaFoldDB" id="A0A645AKE4"/>
<sequence length="182" mass="21317">MSGIDLLIKEHKYVSRILVVMRKACLNFMDNKEIDYDDFNKIISFVKDFADNHHHKKEETFLFNKMVEHLGETGKNVITHGMLVEHDLGRNYMRNLEEALNKYKDGDKEAGLDIIANAISYATLLENHINKENNVIFNFARRSLKEDILKNIDEECFEYEEKNSSIIEENIGILNSLEEKYI</sequence>
<dbReference type="CDD" id="cd12108">
    <property type="entry name" value="Hr-like"/>
    <property type="match status" value="1"/>
</dbReference>
<dbReference type="GO" id="GO:0005886">
    <property type="term" value="C:plasma membrane"/>
    <property type="evidence" value="ECO:0007669"/>
    <property type="project" value="TreeGrafter"/>
</dbReference>
<gene>
    <name evidence="2" type="ORF">SDC9_100275</name>
</gene>
<accession>A0A645AKE4</accession>
<protein>
    <recommendedName>
        <fullName evidence="1">Hemerythrin-like domain-containing protein</fullName>
    </recommendedName>
</protein>